<name>A0A2I8VJL9_9EURY</name>
<dbReference type="RefSeq" id="WP_103425794.1">
    <property type="nucleotide sequence ID" value="NZ_CP026309.1"/>
</dbReference>
<feature type="compositionally biased region" description="Basic and acidic residues" evidence="1">
    <location>
        <begin position="37"/>
        <end position="49"/>
    </location>
</feature>
<dbReference type="KEGG" id="srub:C2R22_10970"/>
<proteinExistence type="predicted"/>
<sequence>MADDGGGDRDDGDDVNATPDDGVDTGTTPDANSFETPVRRGSVDLRTRDGEAVHHDEAFVRYEREAFVVSTDGSFAGERTERYPKSVVAWIQVRHPRR</sequence>
<dbReference type="OrthoDB" id="341910at2157"/>
<dbReference type="EMBL" id="CP026309">
    <property type="protein sequence ID" value="AUV82105.1"/>
    <property type="molecule type" value="Genomic_DNA"/>
</dbReference>
<dbReference type="Proteomes" id="UP000236584">
    <property type="component" value="Chromosome"/>
</dbReference>
<accession>A0A2I8VJL9</accession>
<dbReference type="AlphaFoldDB" id="A0A2I8VJL9"/>
<feature type="compositionally biased region" description="Low complexity" evidence="1">
    <location>
        <begin position="18"/>
        <end position="30"/>
    </location>
</feature>
<reference evidence="2 3" key="1">
    <citation type="submission" date="2018-01" db="EMBL/GenBank/DDBJ databases">
        <title>Complete genome sequence of Salinigranum rubrum GX10T, an extremely halophilic archaeon isolated from a marine solar saltern.</title>
        <authorList>
            <person name="Han S."/>
        </authorList>
    </citation>
    <scope>NUCLEOTIDE SEQUENCE [LARGE SCALE GENOMIC DNA]</scope>
    <source>
        <strain evidence="2 3">GX10</strain>
    </source>
</reference>
<evidence type="ECO:0000313" key="2">
    <source>
        <dbReference type="EMBL" id="AUV82105.1"/>
    </source>
</evidence>
<evidence type="ECO:0000256" key="1">
    <source>
        <dbReference type="SAM" id="MobiDB-lite"/>
    </source>
</evidence>
<feature type="region of interest" description="Disordered" evidence="1">
    <location>
        <begin position="1"/>
        <end position="49"/>
    </location>
</feature>
<keyword evidence="3" id="KW-1185">Reference proteome</keyword>
<evidence type="ECO:0000313" key="3">
    <source>
        <dbReference type="Proteomes" id="UP000236584"/>
    </source>
</evidence>
<gene>
    <name evidence="2" type="ORF">C2R22_10970</name>
</gene>
<protein>
    <submittedName>
        <fullName evidence="2">Uncharacterized protein</fullName>
    </submittedName>
</protein>
<feature type="compositionally biased region" description="Acidic residues" evidence="1">
    <location>
        <begin position="1"/>
        <end position="14"/>
    </location>
</feature>
<dbReference type="GeneID" id="35592619"/>
<organism evidence="2 3">
    <name type="scientific">Salinigranum rubrum</name>
    <dbReference type="NCBI Taxonomy" id="755307"/>
    <lineage>
        <taxon>Archaea</taxon>
        <taxon>Methanobacteriati</taxon>
        <taxon>Methanobacteriota</taxon>
        <taxon>Stenosarchaea group</taxon>
        <taxon>Halobacteria</taxon>
        <taxon>Halobacteriales</taxon>
        <taxon>Haloferacaceae</taxon>
        <taxon>Salinigranum</taxon>
    </lineage>
</organism>